<gene>
    <name evidence="2" type="ORF">HAX54_029596</name>
</gene>
<evidence type="ECO:0000256" key="1">
    <source>
        <dbReference type="SAM" id="MobiDB-lite"/>
    </source>
</evidence>
<comment type="caution">
    <text evidence="2">The sequence shown here is derived from an EMBL/GenBank/DDBJ whole genome shotgun (WGS) entry which is preliminary data.</text>
</comment>
<reference evidence="2 3" key="1">
    <citation type="journal article" date="2021" name="BMC Genomics">
        <title>Datura genome reveals duplications of psychoactive alkaloid biosynthetic genes and high mutation rate following tissue culture.</title>
        <authorList>
            <person name="Rajewski A."/>
            <person name="Carter-House D."/>
            <person name="Stajich J."/>
            <person name="Litt A."/>
        </authorList>
    </citation>
    <scope>NUCLEOTIDE SEQUENCE [LARGE SCALE GENOMIC DNA]</scope>
    <source>
        <strain evidence="2">AR-01</strain>
    </source>
</reference>
<organism evidence="2 3">
    <name type="scientific">Datura stramonium</name>
    <name type="common">Jimsonweed</name>
    <name type="synonym">Common thornapple</name>
    <dbReference type="NCBI Taxonomy" id="4076"/>
    <lineage>
        <taxon>Eukaryota</taxon>
        <taxon>Viridiplantae</taxon>
        <taxon>Streptophyta</taxon>
        <taxon>Embryophyta</taxon>
        <taxon>Tracheophyta</taxon>
        <taxon>Spermatophyta</taxon>
        <taxon>Magnoliopsida</taxon>
        <taxon>eudicotyledons</taxon>
        <taxon>Gunneridae</taxon>
        <taxon>Pentapetalae</taxon>
        <taxon>asterids</taxon>
        <taxon>lamiids</taxon>
        <taxon>Solanales</taxon>
        <taxon>Solanaceae</taxon>
        <taxon>Solanoideae</taxon>
        <taxon>Datureae</taxon>
        <taxon>Datura</taxon>
    </lineage>
</organism>
<evidence type="ECO:0000313" key="3">
    <source>
        <dbReference type="Proteomes" id="UP000823775"/>
    </source>
</evidence>
<sequence>MAEDLGRGLAESGGGRPRLTSSKFCPNVRFYVDTSIMKELGKNFMELRLLIINVVHNIPIRGTLLGASHIFQDHVDVVRPSKPFQSRAMQALEGAEEKKKLRI</sequence>
<dbReference type="Proteomes" id="UP000823775">
    <property type="component" value="Unassembled WGS sequence"/>
</dbReference>
<proteinExistence type="predicted"/>
<name>A0ABS8V764_DATST</name>
<keyword evidence="3" id="KW-1185">Reference proteome</keyword>
<accession>A0ABS8V764</accession>
<protein>
    <submittedName>
        <fullName evidence="2">Uncharacterized protein</fullName>
    </submittedName>
</protein>
<dbReference type="EMBL" id="JACEIK010003684">
    <property type="protein sequence ID" value="MCD9642689.1"/>
    <property type="molecule type" value="Genomic_DNA"/>
</dbReference>
<evidence type="ECO:0000313" key="2">
    <source>
        <dbReference type="EMBL" id="MCD9642689.1"/>
    </source>
</evidence>
<feature type="region of interest" description="Disordered" evidence="1">
    <location>
        <begin position="1"/>
        <end position="22"/>
    </location>
</feature>